<dbReference type="PANTHER" id="PTHR11972">
    <property type="entry name" value="NADPH OXIDASE"/>
    <property type="match status" value="1"/>
</dbReference>
<evidence type="ECO:0000256" key="2">
    <source>
        <dbReference type="ARBA" id="ARBA00022692"/>
    </source>
</evidence>
<evidence type="ECO:0000256" key="4">
    <source>
        <dbReference type="ARBA" id="ARBA00022989"/>
    </source>
</evidence>
<dbReference type="InterPro" id="IPR013130">
    <property type="entry name" value="Fe3_Rdtase_TM_dom"/>
</dbReference>
<evidence type="ECO:0000313" key="12">
    <source>
        <dbReference type="Proteomes" id="UP000824596"/>
    </source>
</evidence>
<dbReference type="PRINTS" id="PR00466">
    <property type="entry name" value="GP91PHOX"/>
</dbReference>
<dbReference type="GeneID" id="68354435"/>
<feature type="transmembrane region" description="Helical" evidence="9">
    <location>
        <begin position="181"/>
        <end position="202"/>
    </location>
</feature>
<feature type="transmembrane region" description="Helical" evidence="9">
    <location>
        <begin position="15"/>
        <end position="38"/>
    </location>
</feature>
<dbReference type="CDD" id="cd06186">
    <property type="entry name" value="NOX_Duox_like_FAD_NADP"/>
    <property type="match status" value="1"/>
</dbReference>
<dbReference type="PANTHER" id="PTHR11972:SF69">
    <property type="entry name" value="FERRIC REDUCTION OXIDASE 6-RELATED"/>
    <property type="match status" value="1"/>
</dbReference>
<feature type="transmembrane region" description="Helical" evidence="9">
    <location>
        <begin position="108"/>
        <end position="131"/>
    </location>
</feature>
<reference evidence="11" key="1">
    <citation type="submission" date="2021-09" db="EMBL/GenBank/DDBJ databases">
        <title>A high-quality genome of the endoparasitic fungus Hirsutella rhossiliensis with a comparison of Hirsutella genomes reveals transposable elements contributing to genome size variation.</title>
        <authorList>
            <person name="Lin R."/>
            <person name="Jiao Y."/>
            <person name="Sun X."/>
            <person name="Ling J."/>
            <person name="Xie B."/>
            <person name="Cheng X."/>
        </authorList>
    </citation>
    <scope>NUCLEOTIDE SEQUENCE</scope>
    <source>
        <strain evidence="11">HR02</strain>
    </source>
</reference>
<keyword evidence="3" id="KW-0249">Electron transport</keyword>
<evidence type="ECO:0000256" key="5">
    <source>
        <dbReference type="ARBA" id="ARBA00023002"/>
    </source>
</evidence>
<evidence type="ECO:0000256" key="6">
    <source>
        <dbReference type="ARBA" id="ARBA00023065"/>
    </source>
</evidence>
<proteinExistence type="predicted"/>
<keyword evidence="2 9" id="KW-0812">Transmembrane</keyword>
<dbReference type="SFLD" id="SFLDS00052">
    <property type="entry name" value="Ferric_Reductase_Domain"/>
    <property type="match status" value="1"/>
</dbReference>
<feature type="transmembrane region" description="Helical" evidence="9">
    <location>
        <begin position="209"/>
        <end position="228"/>
    </location>
</feature>
<gene>
    <name evidence="11" type="ORF">HRG_05306</name>
</gene>
<dbReference type="InterPro" id="IPR039261">
    <property type="entry name" value="FNR_nucleotide-bd"/>
</dbReference>
<keyword evidence="4 9" id="KW-1133">Transmembrane helix</keyword>
<evidence type="ECO:0000256" key="9">
    <source>
        <dbReference type="SAM" id="Phobius"/>
    </source>
</evidence>
<evidence type="ECO:0000256" key="1">
    <source>
        <dbReference type="ARBA" id="ARBA00004141"/>
    </source>
</evidence>
<evidence type="ECO:0000259" key="10">
    <source>
        <dbReference type="PROSITE" id="PS51384"/>
    </source>
</evidence>
<dbReference type="SUPFAM" id="SSF63380">
    <property type="entry name" value="Riboflavin synthase domain-like"/>
    <property type="match status" value="1"/>
</dbReference>
<evidence type="ECO:0000256" key="7">
    <source>
        <dbReference type="ARBA" id="ARBA00023136"/>
    </source>
</evidence>
<dbReference type="PROSITE" id="PS51384">
    <property type="entry name" value="FAD_FR"/>
    <property type="match status" value="1"/>
</dbReference>
<keyword evidence="12" id="KW-1185">Reference proteome</keyword>
<comment type="subcellular location">
    <subcellularLocation>
        <location evidence="1">Membrane</location>
        <topology evidence="1">Multi-pass membrane protein</topology>
    </subcellularLocation>
</comment>
<keyword evidence="6" id="KW-0406">Ion transport</keyword>
<feature type="region of interest" description="Disordered" evidence="8">
    <location>
        <begin position="332"/>
        <end position="353"/>
    </location>
</feature>
<dbReference type="GO" id="GO:0005886">
    <property type="term" value="C:plasma membrane"/>
    <property type="evidence" value="ECO:0007669"/>
    <property type="project" value="TreeGrafter"/>
</dbReference>
<dbReference type="InterPro" id="IPR013121">
    <property type="entry name" value="Fe_red_NAD-bd_6"/>
</dbReference>
<evidence type="ECO:0000313" key="11">
    <source>
        <dbReference type="EMBL" id="KAH0962796.1"/>
    </source>
</evidence>
<dbReference type="Pfam" id="PF08022">
    <property type="entry name" value="FAD_binding_8"/>
    <property type="match status" value="1"/>
</dbReference>
<dbReference type="Pfam" id="PF08030">
    <property type="entry name" value="NAD_binding_6"/>
    <property type="match status" value="1"/>
</dbReference>
<dbReference type="Pfam" id="PF01794">
    <property type="entry name" value="Ferric_reduct"/>
    <property type="match status" value="1"/>
</dbReference>
<dbReference type="InterPro" id="IPR017938">
    <property type="entry name" value="Riboflavin_synthase-like_b-brl"/>
</dbReference>
<dbReference type="InterPro" id="IPR000778">
    <property type="entry name" value="Cyt_b245_heavy_chain"/>
</dbReference>
<evidence type="ECO:0000256" key="8">
    <source>
        <dbReference type="SAM" id="MobiDB-lite"/>
    </source>
</evidence>
<comment type="caution">
    <text evidence="11">The sequence shown here is derived from an EMBL/GenBank/DDBJ whole genome shotgun (WGS) entry which is preliminary data.</text>
</comment>
<keyword evidence="5" id="KW-0560">Oxidoreductase</keyword>
<dbReference type="GO" id="GO:0016175">
    <property type="term" value="F:superoxide-generating NAD(P)H oxidase activity"/>
    <property type="evidence" value="ECO:0007669"/>
    <property type="project" value="TreeGrafter"/>
</dbReference>
<accession>A0A9P8SJ83</accession>
<name>A0A9P8SJ83_9HYPO</name>
<sequence>MVNPIIQDQYTAARAYFASVVGILFVESLLRLPAYLGLKYRRGRPRRGHGLPHWKLTVLVHKLLTQPLPVPSVTDWHVADLIRFLVFVALNVVFGLNDNNYTTDYKLYGWLTIANGGLALLMAARTNLFSILLRIPSPVLLQYHRWAGIATVAHATAHFSYNTMHYLRTAQIATSFANSRIRIGLVAWLSLVVILLTALPVVRRRGFEVFYYAHALFFVFMVGALIHTTNGPEFLLPGFSLWVVDRAIRFAYNFRRIEVLSVRHYEGNVTKFKVKGIRTSHPGQVVWVQIPSVSFLNWHPFTVATEPGETNGLASIAVRGLGRYTKGVQHADDDGEYKGDAGDAGDGADRQRTAATASELKMRLDGPYGVGRTQWGELPVAVLVAGGIGITPAISIVSHLVKKAVPSNGGNGLPAPGAPAVPHIHLLWVVKETCHIEWFEDELRQLHALSSQDHVLATLDIAIYTTASASSTLDPPQRPGEPDEIREAKPVLDPWTVNTGRPDVMAWFDQVKQARAGMDAAVNVCGPRTLVNEVRKAAVAASWEKGLFHVEEEIFEL</sequence>
<dbReference type="OrthoDB" id="10006946at2759"/>
<dbReference type="Proteomes" id="UP000824596">
    <property type="component" value="Unassembled WGS sequence"/>
</dbReference>
<dbReference type="InterPro" id="IPR017927">
    <property type="entry name" value="FAD-bd_FR_type"/>
</dbReference>
<feature type="domain" description="FAD-binding FR-type" evidence="10">
    <location>
        <begin position="252"/>
        <end position="374"/>
    </location>
</feature>
<dbReference type="SFLD" id="SFLDG01168">
    <property type="entry name" value="Ferric_reductase_subgroup_(FRE"/>
    <property type="match status" value="1"/>
</dbReference>
<feature type="compositionally biased region" description="Basic and acidic residues" evidence="8">
    <location>
        <begin position="332"/>
        <end position="352"/>
    </location>
</feature>
<dbReference type="RefSeq" id="XP_044720309.1">
    <property type="nucleotide sequence ID" value="XM_044863777.1"/>
</dbReference>
<keyword evidence="6" id="KW-0813">Transport</keyword>
<protein>
    <submittedName>
        <fullName evidence="11">Ferric reductase NAD binding domain-containing protein</fullName>
    </submittedName>
</protein>
<evidence type="ECO:0000256" key="3">
    <source>
        <dbReference type="ARBA" id="ARBA00022982"/>
    </source>
</evidence>
<dbReference type="InterPro" id="IPR050369">
    <property type="entry name" value="RBOH/FRE"/>
</dbReference>
<dbReference type="Gene3D" id="3.40.50.80">
    <property type="entry name" value="Nucleotide-binding domain of ferredoxin-NADP reductase (FNR) module"/>
    <property type="match status" value="1"/>
</dbReference>
<dbReference type="InterPro" id="IPR013112">
    <property type="entry name" value="FAD-bd_8"/>
</dbReference>
<dbReference type="EMBL" id="JAIZPD010000005">
    <property type="protein sequence ID" value="KAH0962796.1"/>
    <property type="molecule type" value="Genomic_DNA"/>
</dbReference>
<organism evidence="11 12">
    <name type="scientific">Hirsutella rhossiliensis</name>
    <dbReference type="NCBI Taxonomy" id="111463"/>
    <lineage>
        <taxon>Eukaryota</taxon>
        <taxon>Fungi</taxon>
        <taxon>Dikarya</taxon>
        <taxon>Ascomycota</taxon>
        <taxon>Pezizomycotina</taxon>
        <taxon>Sordariomycetes</taxon>
        <taxon>Hypocreomycetidae</taxon>
        <taxon>Hypocreales</taxon>
        <taxon>Ophiocordycipitaceae</taxon>
        <taxon>Hirsutella</taxon>
    </lineage>
</organism>
<dbReference type="AlphaFoldDB" id="A0A9P8SJ83"/>
<keyword evidence="7 9" id="KW-0472">Membrane</keyword>
<dbReference type="SUPFAM" id="SSF52343">
    <property type="entry name" value="Ferredoxin reductase-like, C-terminal NADP-linked domain"/>
    <property type="match status" value="1"/>
</dbReference>
<dbReference type="GO" id="GO:0006811">
    <property type="term" value="P:monoatomic ion transport"/>
    <property type="evidence" value="ECO:0007669"/>
    <property type="project" value="UniProtKB-KW"/>
</dbReference>